<reference evidence="3" key="1">
    <citation type="journal article" date="2019" name="Int. J. Syst. Evol. Microbiol.">
        <title>The Global Catalogue of Microorganisms (GCM) 10K type strain sequencing project: providing services to taxonomists for standard genome sequencing and annotation.</title>
        <authorList>
            <consortium name="The Broad Institute Genomics Platform"/>
            <consortium name="The Broad Institute Genome Sequencing Center for Infectious Disease"/>
            <person name="Wu L."/>
            <person name="Ma J."/>
        </authorList>
    </citation>
    <scope>NUCLEOTIDE SEQUENCE [LARGE SCALE GENOMIC DNA]</scope>
    <source>
        <strain evidence="3">2902at01</strain>
    </source>
</reference>
<feature type="region of interest" description="Disordered" evidence="1">
    <location>
        <begin position="200"/>
        <end position="224"/>
    </location>
</feature>
<evidence type="ECO:0000256" key="1">
    <source>
        <dbReference type="SAM" id="MobiDB-lite"/>
    </source>
</evidence>
<name>A0ABV8KTY0_9ACTN</name>
<organism evidence="2 3">
    <name type="scientific">Micromonospora zhanjiangensis</name>
    <dbReference type="NCBI Taxonomy" id="1522057"/>
    <lineage>
        <taxon>Bacteria</taxon>
        <taxon>Bacillati</taxon>
        <taxon>Actinomycetota</taxon>
        <taxon>Actinomycetes</taxon>
        <taxon>Micromonosporales</taxon>
        <taxon>Micromonosporaceae</taxon>
        <taxon>Micromonospora</taxon>
    </lineage>
</organism>
<dbReference type="Proteomes" id="UP001595868">
    <property type="component" value="Unassembled WGS sequence"/>
</dbReference>
<evidence type="ECO:0000313" key="3">
    <source>
        <dbReference type="Proteomes" id="UP001595868"/>
    </source>
</evidence>
<sequence>MLVLVVGVAAAVFVVRRISDSPSVALRGAADRIRSAPAVRVGVAYRDAGGHIIIGQFTVTGDNLVSGTVTDPQGGRADLVARAGTSAVRGDADWWARRSPKQIRAITGQWVRPEPGVAFPFDIAALLNPTALARRIDALAGAAHRPDQNTEDATDDQIRTVVSGDWTALLDTSKDRKLRWLGGPLDPSLVIQPAAYHHNDNHSTDIVPASHSRPTTPGRPAPVVPARYDPIAIPPYVAITPEPTGSDAASTTQTAVAKILPEASPGTASGPQPPGPVAQRTVKPGYATFDLEWTAQDCNTPTCTWTVTVTNTGTAPGTGVLYASATPGMPLLTFPITLPASGTFVTPPMTFPNPAPVIKGKNTQITVSYSAWVHNSSFGPDPALPQRLDDRGINPNTLTPIDPGYETSRLNLLDQMIGHLPKGDTSLATPAINAVDTAIQAGMLPELKAIADSGRLENPADLVKKLKLVSSNTTRGAPPPTDGKIGFRREVEQAAEILREDPKARILLDGALRNASTGELEGADILDMENKVAYQLKTVSGPQIIAAIKAAIRQLNGGNRPSGDTDVIQKAPPGYKKVALIYVEPQSKRHQSTRAALTRLLSHEAKELAICDDDGSARMDQLTVVTAQGVFTWQKGGFDAIGQPC</sequence>
<proteinExistence type="predicted"/>
<gene>
    <name evidence="2" type="ORF">ACFOX0_25765</name>
</gene>
<comment type="caution">
    <text evidence="2">The sequence shown here is derived from an EMBL/GenBank/DDBJ whole genome shotgun (WGS) entry which is preliminary data.</text>
</comment>
<protein>
    <submittedName>
        <fullName evidence="2">Uncharacterized protein</fullName>
    </submittedName>
</protein>
<dbReference type="EMBL" id="JBHSBN010000023">
    <property type="protein sequence ID" value="MFC4109325.1"/>
    <property type="molecule type" value="Genomic_DNA"/>
</dbReference>
<dbReference type="RefSeq" id="WP_377550569.1">
    <property type="nucleotide sequence ID" value="NZ_JBHSBN010000023.1"/>
</dbReference>
<accession>A0ABV8KTY0</accession>
<keyword evidence="3" id="KW-1185">Reference proteome</keyword>
<evidence type="ECO:0000313" key="2">
    <source>
        <dbReference type="EMBL" id="MFC4109325.1"/>
    </source>
</evidence>